<organism evidence="1 2">
    <name type="scientific">Asticcacaulis excentricus</name>
    <dbReference type="NCBI Taxonomy" id="78587"/>
    <lineage>
        <taxon>Bacteria</taxon>
        <taxon>Pseudomonadati</taxon>
        <taxon>Pseudomonadota</taxon>
        <taxon>Alphaproteobacteria</taxon>
        <taxon>Caulobacterales</taxon>
        <taxon>Caulobacteraceae</taxon>
        <taxon>Asticcacaulis</taxon>
    </lineage>
</organism>
<dbReference type="AlphaFoldDB" id="A0A3G9FZU1"/>
<dbReference type="EMBL" id="AP018827">
    <property type="protein sequence ID" value="BBF79876.1"/>
    <property type="molecule type" value="Genomic_DNA"/>
</dbReference>
<evidence type="ECO:0000313" key="2">
    <source>
        <dbReference type="Proteomes" id="UP000278756"/>
    </source>
</evidence>
<reference evidence="2" key="2">
    <citation type="journal article" date="2017" name="Plant Physiol. Biochem.">
        <title>Differential oxidative and antioxidative response of duckweed Lemna minor toward plant growth promoting/inhibiting bacteria.</title>
        <authorList>
            <person name="Ishizawa H."/>
            <person name="Kuroda M."/>
            <person name="Morikawa M."/>
            <person name="Ike M."/>
        </authorList>
    </citation>
    <scope>NUCLEOTIDE SEQUENCE [LARGE SCALE GENOMIC DNA]</scope>
    <source>
        <strain evidence="2">M6</strain>
    </source>
</reference>
<gene>
    <name evidence="1" type="ORF">EM6_0451</name>
</gene>
<sequence>MLTMTQSDLPPFSLPTSEEMKSATERLTHFWIGACSPMWVPFFAATSFGVSAWMLSGVPARRAGGSDLYKDLPKGFVDMMSLRQTWYKASEDAAHVLEEVNEAVREVAVAPVMAAIEVEDAVVDAFTERSEATGSEAAPVAEFAPEPAPEMDAAEAVETEIASATPEAETIEDVLPEPVVEPAFEPVPVVKSAPKRRPVPRK</sequence>
<accession>A0A3G9FZU1</accession>
<protein>
    <submittedName>
        <fullName evidence="1">Uncharacterized protein</fullName>
    </submittedName>
</protein>
<proteinExistence type="predicted"/>
<evidence type="ECO:0000313" key="1">
    <source>
        <dbReference type="EMBL" id="BBF79876.1"/>
    </source>
</evidence>
<name>A0A3G9FZU1_9CAUL</name>
<reference evidence="2" key="1">
    <citation type="journal article" date="2017" name="Biotechnol. Biofuels">
        <title>Evaluation of environmental bacterial communities as a factor affecting the growth of duckweed Lemna minor.</title>
        <authorList>
            <person name="Ishizawa H."/>
            <person name="Kuroda M."/>
            <person name="Morikawa M."/>
            <person name="Ike M."/>
        </authorList>
    </citation>
    <scope>NUCLEOTIDE SEQUENCE [LARGE SCALE GENOMIC DNA]</scope>
    <source>
        <strain evidence="2">M6</strain>
    </source>
</reference>
<dbReference type="Proteomes" id="UP000278756">
    <property type="component" value="Chromosome 1"/>
</dbReference>